<dbReference type="EMBL" id="CP020715">
    <property type="protein sequence ID" value="ARJ05372.1"/>
    <property type="molecule type" value="Genomic_DNA"/>
</dbReference>
<sequence length="223" mass="25203">MPTPDGPYHREGTTHGPEHPLSPYGAALGPEALAALHPRLRDYVDAIPPGHRGVGRGTYEVAGARRRWLRPALAILAREQVLFPAYQRDVPFRIRNDEGPWGRRARREFGFLSGRRTMVDEVHLVEGRLVDDIGVHRRFRAELEARVEGGALHLTSTRMLVRLGPLLIPLPRRWSPRLALVERFVDSEGRQRVDLVLDAPLIGTLYEYRGTFEYRIVGGEDVG</sequence>
<dbReference type="InterPro" id="IPR025311">
    <property type="entry name" value="DUF4166"/>
</dbReference>
<dbReference type="Pfam" id="PF13761">
    <property type="entry name" value="DUF4166"/>
    <property type="match status" value="1"/>
</dbReference>
<evidence type="ECO:0000313" key="2">
    <source>
        <dbReference type="EMBL" id="ARJ05372.1"/>
    </source>
</evidence>
<dbReference type="STRING" id="1619308.B5808_09180"/>
<proteinExistence type="predicted"/>
<dbReference type="KEGG" id="cphy:B5808_09180"/>
<dbReference type="AlphaFoldDB" id="A0A1X9LLL3"/>
<keyword evidence="3" id="KW-1185">Reference proteome</keyword>
<gene>
    <name evidence="2" type="ORF">B5808_09180</name>
</gene>
<evidence type="ECO:0000256" key="1">
    <source>
        <dbReference type="SAM" id="MobiDB-lite"/>
    </source>
</evidence>
<accession>A0A1X9LLL3</accession>
<feature type="region of interest" description="Disordered" evidence="1">
    <location>
        <begin position="1"/>
        <end position="24"/>
    </location>
</feature>
<name>A0A1X9LLL3_9MICO</name>
<protein>
    <submittedName>
        <fullName evidence="2">Uncharacterized protein</fullName>
    </submittedName>
</protein>
<feature type="compositionally biased region" description="Basic and acidic residues" evidence="1">
    <location>
        <begin position="7"/>
        <end position="18"/>
    </location>
</feature>
<reference evidence="2 3" key="1">
    <citation type="submission" date="2017-04" db="EMBL/GenBank/DDBJ databases">
        <authorList>
            <person name="Afonso C.L."/>
            <person name="Miller P.J."/>
            <person name="Scott M.A."/>
            <person name="Spackman E."/>
            <person name="Goraichik I."/>
            <person name="Dimitrov K.M."/>
            <person name="Suarez D.L."/>
            <person name="Swayne D.E."/>
        </authorList>
    </citation>
    <scope>NUCLEOTIDE SEQUENCE [LARGE SCALE GENOMIC DNA]</scope>
    <source>
        <strain evidence="3">XA(T)</strain>
    </source>
</reference>
<organism evidence="2 3">
    <name type="scientific">Cnuibacter physcomitrellae</name>
    <dbReference type="NCBI Taxonomy" id="1619308"/>
    <lineage>
        <taxon>Bacteria</taxon>
        <taxon>Bacillati</taxon>
        <taxon>Actinomycetota</taxon>
        <taxon>Actinomycetes</taxon>
        <taxon>Micrococcales</taxon>
        <taxon>Microbacteriaceae</taxon>
        <taxon>Cnuibacter</taxon>
    </lineage>
</organism>
<evidence type="ECO:0000313" key="3">
    <source>
        <dbReference type="Proteomes" id="UP000192775"/>
    </source>
</evidence>
<dbReference type="Proteomes" id="UP000192775">
    <property type="component" value="Chromosome"/>
</dbReference>
<dbReference type="RefSeq" id="WP_085019510.1">
    <property type="nucleotide sequence ID" value="NZ_BMHD01000001.1"/>
</dbReference>